<feature type="region of interest" description="Disordered" evidence="1">
    <location>
        <begin position="228"/>
        <end position="286"/>
    </location>
</feature>
<protein>
    <submittedName>
        <fullName evidence="2">Uncharacterized protein</fullName>
    </submittedName>
</protein>
<gene>
    <name evidence="2" type="ORF">V8G54_014746</name>
</gene>
<feature type="compositionally biased region" description="Acidic residues" evidence="1">
    <location>
        <begin position="240"/>
        <end position="280"/>
    </location>
</feature>
<dbReference type="EMBL" id="CP144696">
    <property type="protein sequence ID" value="WVZ10216.1"/>
    <property type="molecule type" value="Genomic_DNA"/>
</dbReference>
<dbReference type="Proteomes" id="UP001374535">
    <property type="component" value="Chromosome 5"/>
</dbReference>
<accession>A0AAQ3RZI3</accession>
<evidence type="ECO:0000313" key="2">
    <source>
        <dbReference type="EMBL" id="WVZ10216.1"/>
    </source>
</evidence>
<organism evidence="2 3">
    <name type="scientific">Vigna mungo</name>
    <name type="common">Black gram</name>
    <name type="synonym">Phaseolus mungo</name>
    <dbReference type="NCBI Taxonomy" id="3915"/>
    <lineage>
        <taxon>Eukaryota</taxon>
        <taxon>Viridiplantae</taxon>
        <taxon>Streptophyta</taxon>
        <taxon>Embryophyta</taxon>
        <taxon>Tracheophyta</taxon>
        <taxon>Spermatophyta</taxon>
        <taxon>Magnoliopsida</taxon>
        <taxon>eudicotyledons</taxon>
        <taxon>Gunneridae</taxon>
        <taxon>Pentapetalae</taxon>
        <taxon>rosids</taxon>
        <taxon>fabids</taxon>
        <taxon>Fabales</taxon>
        <taxon>Fabaceae</taxon>
        <taxon>Papilionoideae</taxon>
        <taxon>50 kb inversion clade</taxon>
        <taxon>NPAAA clade</taxon>
        <taxon>indigoferoid/millettioid clade</taxon>
        <taxon>Phaseoleae</taxon>
        <taxon>Vigna</taxon>
    </lineage>
</organism>
<dbReference type="AlphaFoldDB" id="A0AAQ3RZI3"/>
<proteinExistence type="predicted"/>
<keyword evidence="3" id="KW-1185">Reference proteome</keyword>
<sequence length="286" mass="32841">MGIRTTPSLLSPRITSCYPRLDDEKTHLGIPGLHKFSIYQACLRNPRQPRDYSLYRTRGMKRDDRLYAFVIAWILFPIGSNHAQLTTEVICLLHALKEDISIDWVTIISDNMTKITRLDVSSLPYGVFIAKVLEYYRVHFTNEINQYYNKKNTVDKFVLHHMGLRRRENGWAFKDENQNEGEEVDPLNESASTVVAPFSPNNEFERYMKFGMQNLGDDEEENNETVGDAIANYGSRSEEEKDGNENQEGDAMEEDGEEEEDAEGEEDGSEEGNGGNEEEKDTNQFD</sequence>
<evidence type="ECO:0000313" key="3">
    <source>
        <dbReference type="Proteomes" id="UP001374535"/>
    </source>
</evidence>
<reference evidence="2 3" key="1">
    <citation type="journal article" date="2023" name="Life. Sci Alliance">
        <title>Evolutionary insights into 3D genome organization and epigenetic landscape of Vigna mungo.</title>
        <authorList>
            <person name="Junaid A."/>
            <person name="Singh B."/>
            <person name="Bhatia S."/>
        </authorList>
    </citation>
    <scope>NUCLEOTIDE SEQUENCE [LARGE SCALE GENOMIC DNA]</scope>
    <source>
        <strain evidence="2">Urdbean</strain>
    </source>
</reference>
<evidence type="ECO:0000256" key="1">
    <source>
        <dbReference type="SAM" id="MobiDB-lite"/>
    </source>
</evidence>
<name>A0AAQ3RZI3_VIGMU</name>